<dbReference type="OrthoDB" id="2199615at2"/>
<reference evidence="3" key="1">
    <citation type="submission" date="2016-10" db="EMBL/GenBank/DDBJ databases">
        <authorList>
            <person name="Varghese N."/>
            <person name="Submissions S."/>
        </authorList>
    </citation>
    <scope>NUCLEOTIDE SEQUENCE [LARGE SCALE GENOMIC DNA]</scope>
    <source>
        <strain evidence="3">CGMCC 1.10223</strain>
    </source>
</reference>
<keyword evidence="1" id="KW-0472">Membrane</keyword>
<accession>A0A1I2A8R0</accession>
<dbReference type="EMBL" id="FONN01000002">
    <property type="protein sequence ID" value="SFE40216.1"/>
    <property type="molecule type" value="Genomic_DNA"/>
</dbReference>
<dbReference type="RefSeq" id="WP_046230098.1">
    <property type="nucleotide sequence ID" value="NZ_FONN01000002.1"/>
</dbReference>
<name>A0A1I2A8R0_9BACL</name>
<keyword evidence="1" id="KW-0812">Transmembrane</keyword>
<evidence type="ECO:0008006" key="4">
    <source>
        <dbReference type="Google" id="ProtNLM"/>
    </source>
</evidence>
<dbReference type="Proteomes" id="UP000183410">
    <property type="component" value="Unassembled WGS sequence"/>
</dbReference>
<keyword evidence="3" id="KW-1185">Reference proteome</keyword>
<sequence>MAIVLHEIRKLFSLKMIALVALLNVIFYLMYIQFYFEHFPNGRPDKDIYKIVIEIKQQYGLELDEAEFVQFKQTFDQKVQEAELIMSRDSHFKGAGISTYEAFRTMDTFSGNKRFKELNHYAMFDPGIDLFWELQAQQYLIERFEDRLERAYANFANTDVSVVKRVDALVESGTLNTIFPDTIYRHYQSIMFYVYSISIVSILLIVSPIFLRDRRSGVIHLQHASRIGRRLFRSKLIAALLSAMLIISIQLGCFFLLYTRRGIALFYEAPINSAFNSMYFWYDLTFAQFIGLSVGILYVLGLITALAAAFFSSISANYMALVALQIPYIYLITQPLSGVLIENLIVLYRPKYAQPIAYGLLFAIVAALLAFRWRRERKGDLLL</sequence>
<dbReference type="AlphaFoldDB" id="A0A1I2A8R0"/>
<feature type="transmembrane region" description="Helical" evidence="1">
    <location>
        <begin position="190"/>
        <end position="211"/>
    </location>
</feature>
<evidence type="ECO:0000313" key="3">
    <source>
        <dbReference type="Proteomes" id="UP000183410"/>
    </source>
</evidence>
<feature type="transmembrane region" description="Helical" evidence="1">
    <location>
        <begin position="318"/>
        <end position="336"/>
    </location>
</feature>
<protein>
    <recommendedName>
        <fullName evidence="4">ABC-2 family transporter protein</fullName>
    </recommendedName>
</protein>
<gene>
    <name evidence="2" type="ORF">SAMN04487969_102353</name>
</gene>
<feature type="transmembrane region" description="Helical" evidence="1">
    <location>
        <begin position="286"/>
        <end position="311"/>
    </location>
</feature>
<proteinExistence type="predicted"/>
<feature type="transmembrane region" description="Helical" evidence="1">
    <location>
        <begin position="12"/>
        <end position="36"/>
    </location>
</feature>
<evidence type="ECO:0000313" key="2">
    <source>
        <dbReference type="EMBL" id="SFE40216.1"/>
    </source>
</evidence>
<evidence type="ECO:0000256" key="1">
    <source>
        <dbReference type="SAM" id="Phobius"/>
    </source>
</evidence>
<organism evidence="2 3">
    <name type="scientific">Paenibacillus algorifonticola</name>
    <dbReference type="NCBI Taxonomy" id="684063"/>
    <lineage>
        <taxon>Bacteria</taxon>
        <taxon>Bacillati</taxon>
        <taxon>Bacillota</taxon>
        <taxon>Bacilli</taxon>
        <taxon>Bacillales</taxon>
        <taxon>Paenibacillaceae</taxon>
        <taxon>Paenibacillus</taxon>
    </lineage>
</organism>
<feature type="transmembrane region" description="Helical" evidence="1">
    <location>
        <begin position="356"/>
        <end position="373"/>
    </location>
</feature>
<feature type="transmembrane region" description="Helical" evidence="1">
    <location>
        <begin position="236"/>
        <end position="258"/>
    </location>
</feature>
<keyword evidence="1" id="KW-1133">Transmembrane helix</keyword>